<keyword evidence="2" id="KW-1185">Reference proteome</keyword>
<reference evidence="1 2" key="1">
    <citation type="journal article" date="2005" name="DNA Res.">
        <title>Complete genome sequence of the facultative anaerobic magnetotactic bacterium Magnetospirillum sp. strain AMB-1.</title>
        <authorList>
            <person name="Matsunaga T."/>
            <person name="Okamura Y."/>
            <person name="Fukuda Y."/>
            <person name="Wahyudi A.T."/>
            <person name="Murase Y."/>
            <person name="Takeyama H."/>
        </authorList>
    </citation>
    <scope>NUCLEOTIDE SEQUENCE [LARGE SCALE GENOMIC DNA]</scope>
    <source>
        <strain evidence="2">ATCC 700264 / AMB-1</strain>
    </source>
</reference>
<evidence type="ECO:0000313" key="2">
    <source>
        <dbReference type="Proteomes" id="UP000007058"/>
    </source>
</evidence>
<dbReference type="KEGG" id="mag:amb2126"/>
<evidence type="ECO:0000313" key="1">
    <source>
        <dbReference type="EMBL" id="BAE50930.1"/>
    </source>
</evidence>
<name>Q2W5E5_PARM1</name>
<gene>
    <name evidence="1" type="ordered locus">amb2126</name>
</gene>
<protein>
    <submittedName>
        <fullName evidence="1">Uncharacterized protein</fullName>
    </submittedName>
</protein>
<accession>Q2W5E5</accession>
<proteinExistence type="predicted"/>
<dbReference type="EMBL" id="AP007255">
    <property type="protein sequence ID" value="BAE50930.1"/>
    <property type="molecule type" value="Genomic_DNA"/>
</dbReference>
<organism evidence="1 2">
    <name type="scientific">Paramagnetospirillum magneticum (strain ATCC 700264 / AMB-1)</name>
    <name type="common">Magnetospirillum magneticum</name>
    <dbReference type="NCBI Taxonomy" id="342108"/>
    <lineage>
        <taxon>Bacteria</taxon>
        <taxon>Pseudomonadati</taxon>
        <taxon>Pseudomonadota</taxon>
        <taxon>Alphaproteobacteria</taxon>
        <taxon>Rhodospirillales</taxon>
        <taxon>Magnetospirillaceae</taxon>
        <taxon>Paramagnetospirillum</taxon>
    </lineage>
</organism>
<dbReference type="Proteomes" id="UP000007058">
    <property type="component" value="Chromosome"/>
</dbReference>
<dbReference type="AlphaFoldDB" id="Q2W5E5"/>
<dbReference type="HOGENOM" id="CLU_2753084_0_0_5"/>
<sequence length="70" mass="7745">MLHDNMLDVDANQHRPTITLSQIRPLSFSNIAASLPRCSAFALTNAFVKFPANVSIVRSPACRCRAFMLP</sequence>